<evidence type="ECO:0000313" key="6">
    <source>
        <dbReference type="EMBL" id="KKN79460.1"/>
    </source>
</evidence>
<dbReference type="InterPro" id="IPR010982">
    <property type="entry name" value="Lambda_DNA-bd_dom_sf"/>
</dbReference>
<dbReference type="GO" id="GO:0003700">
    <property type="term" value="F:DNA-binding transcription factor activity"/>
    <property type="evidence" value="ECO:0007669"/>
    <property type="project" value="TreeGrafter"/>
</dbReference>
<protein>
    <recommendedName>
        <fullName evidence="5">HTH lacI-type domain-containing protein</fullName>
    </recommendedName>
</protein>
<dbReference type="SUPFAM" id="SSF53822">
    <property type="entry name" value="Periplasmic binding protein-like I"/>
    <property type="match status" value="1"/>
</dbReference>
<gene>
    <name evidence="6" type="ORF">LCGC14_0340240</name>
</gene>
<dbReference type="SUPFAM" id="SSF47413">
    <property type="entry name" value="lambda repressor-like DNA-binding domains"/>
    <property type="match status" value="1"/>
</dbReference>
<evidence type="ECO:0000256" key="2">
    <source>
        <dbReference type="ARBA" id="ARBA00023015"/>
    </source>
</evidence>
<dbReference type="CDD" id="cd01392">
    <property type="entry name" value="HTH_LacI"/>
    <property type="match status" value="1"/>
</dbReference>
<dbReference type="GO" id="GO:0000976">
    <property type="term" value="F:transcription cis-regulatory region binding"/>
    <property type="evidence" value="ECO:0007669"/>
    <property type="project" value="TreeGrafter"/>
</dbReference>
<evidence type="ECO:0000256" key="1">
    <source>
        <dbReference type="ARBA" id="ARBA00022491"/>
    </source>
</evidence>
<keyword evidence="2" id="KW-0805">Transcription regulation</keyword>
<dbReference type="SMART" id="SM00354">
    <property type="entry name" value="HTH_LACI"/>
    <property type="match status" value="1"/>
</dbReference>
<organism evidence="6">
    <name type="scientific">marine sediment metagenome</name>
    <dbReference type="NCBI Taxonomy" id="412755"/>
    <lineage>
        <taxon>unclassified sequences</taxon>
        <taxon>metagenomes</taxon>
        <taxon>ecological metagenomes</taxon>
    </lineage>
</organism>
<reference evidence="6" key="1">
    <citation type="journal article" date="2015" name="Nature">
        <title>Complex archaea that bridge the gap between prokaryotes and eukaryotes.</title>
        <authorList>
            <person name="Spang A."/>
            <person name="Saw J.H."/>
            <person name="Jorgensen S.L."/>
            <person name="Zaremba-Niedzwiedzka K."/>
            <person name="Martijn J."/>
            <person name="Lind A.E."/>
            <person name="van Eijk R."/>
            <person name="Schleper C."/>
            <person name="Guy L."/>
            <person name="Ettema T.J."/>
        </authorList>
    </citation>
    <scope>NUCLEOTIDE SEQUENCE</scope>
</reference>
<dbReference type="Pfam" id="PF13377">
    <property type="entry name" value="Peripla_BP_3"/>
    <property type="match status" value="1"/>
</dbReference>
<name>A0A0F9TDX5_9ZZZZ</name>
<accession>A0A0F9TDX5</accession>
<dbReference type="PANTHER" id="PTHR30146">
    <property type="entry name" value="LACI-RELATED TRANSCRIPTIONAL REPRESSOR"/>
    <property type="match status" value="1"/>
</dbReference>
<dbReference type="PROSITE" id="PS00356">
    <property type="entry name" value="HTH_LACI_1"/>
    <property type="match status" value="1"/>
</dbReference>
<dbReference type="AlphaFoldDB" id="A0A0F9TDX5"/>
<proteinExistence type="predicted"/>
<evidence type="ECO:0000256" key="4">
    <source>
        <dbReference type="ARBA" id="ARBA00023163"/>
    </source>
</evidence>
<evidence type="ECO:0000259" key="5">
    <source>
        <dbReference type="PROSITE" id="PS50932"/>
    </source>
</evidence>
<keyword evidence="1" id="KW-0678">Repressor</keyword>
<keyword evidence="3" id="KW-0238">DNA-binding</keyword>
<sequence length="358" mass="39269">MAVSIIDIAKAANVSHMTVSRVLSGNHHVRPENVKAVLAAVERLGYVAPLRKRGPKPNTARRPAKKVRKFLLVVPSHRGEPFDAERRFLDYPFGLDVARGLIEAAKAKGIEVDVASAEPDGSLADTQGAQGLVVTLTGAAAPPKLLADIGSAIPCVTMGRCEPHQQLWDCVSTDSDIIGEVAAEQLMAHGARTLAVVTTHPDRPSIRSRARAFRRAADRRGAAGNYFVGPRTTHHIDGPDEELVIDPSPKAMVDQILDMPYTPDGLFMVGDMSFEDIYREFRSRGIEPVRKNPRPGRSFITITSSRLRLWLQPVRPMPYIVGVDGVTVGEHLFELLLRRIARLDDALTRVMVVPRLLD</sequence>
<dbReference type="Gene3D" id="1.10.260.40">
    <property type="entry name" value="lambda repressor-like DNA-binding domains"/>
    <property type="match status" value="1"/>
</dbReference>
<dbReference type="Pfam" id="PF00356">
    <property type="entry name" value="LacI"/>
    <property type="match status" value="1"/>
</dbReference>
<feature type="domain" description="HTH lacI-type" evidence="5">
    <location>
        <begin position="3"/>
        <end position="66"/>
    </location>
</feature>
<dbReference type="EMBL" id="LAZR01000247">
    <property type="protein sequence ID" value="KKN79460.1"/>
    <property type="molecule type" value="Genomic_DNA"/>
</dbReference>
<evidence type="ECO:0000256" key="3">
    <source>
        <dbReference type="ARBA" id="ARBA00023125"/>
    </source>
</evidence>
<dbReference type="PANTHER" id="PTHR30146:SF148">
    <property type="entry name" value="HTH-TYPE TRANSCRIPTIONAL REPRESSOR PURR-RELATED"/>
    <property type="match status" value="1"/>
</dbReference>
<dbReference type="InterPro" id="IPR028082">
    <property type="entry name" value="Peripla_BP_I"/>
</dbReference>
<keyword evidence="4" id="KW-0804">Transcription</keyword>
<dbReference type="InterPro" id="IPR000843">
    <property type="entry name" value="HTH_LacI"/>
</dbReference>
<dbReference type="Gene3D" id="3.40.50.2300">
    <property type="match status" value="2"/>
</dbReference>
<dbReference type="InterPro" id="IPR046335">
    <property type="entry name" value="LacI/GalR-like_sensor"/>
</dbReference>
<dbReference type="PROSITE" id="PS50932">
    <property type="entry name" value="HTH_LACI_2"/>
    <property type="match status" value="1"/>
</dbReference>
<comment type="caution">
    <text evidence="6">The sequence shown here is derived from an EMBL/GenBank/DDBJ whole genome shotgun (WGS) entry which is preliminary data.</text>
</comment>